<dbReference type="GO" id="GO:0016020">
    <property type="term" value="C:membrane"/>
    <property type="evidence" value="ECO:0007669"/>
    <property type="project" value="InterPro"/>
</dbReference>
<comment type="caution">
    <text evidence="12">The sequence shown here is derived from an EMBL/GenBank/DDBJ whole genome shotgun (WGS) entry which is preliminary data.</text>
</comment>
<feature type="transmembrane region" description="Helical" evidence="10">
    <location>
        <begin position="64"/>
        <end position="84"/>
    </location>
</feature>
<dbReference type="SMART" id="SM00387">
    <property type="entry name" value="HATPase_c"/>
    <property type="match status" value="1"/>
</dbReference>
<dbReference type="AlphaFoldDB" id="A0A841D3J5"/>
<feature type="transmembrane region" description="Helical" evidence="10">
    <location>
        <begin position="36"/>
        <end position="52"/>
    </location>
</feature>
<dbReference type="EMBL" id="JACHJJ010000003">
    <property type="protein sequence ID" value="MBB5962066.1"/>
    <property type="molecule type" value="Genomic_DNA"/>
</dbReference>
<keyword evidence="6 12" id="KW-0418">Kinase</keyword>
<evidence type="ECO:0000313" key="12">
    <source>
        <dbReference type="EMBL" id="MBB5962066.1"/>
    </source>
</evidence>
<evidence type="ECO:0000256" key="2">
    <source>
        <dbReference type="ARBA" id="ARBA00012438"/>
    </source>
</evidence>
<accession>A0A841D3J5</accession>
<feature type="transmembrane region" description="Helical" evidence="10">
    <location>
        <begin position="226"/>
        <end position="247"/>
    </location>
</feature>
<sequence>MITAARIAWAVCALTLVLVVLSVVLARFNGYHLIVQSHQLVVVACALAGGLIGAHRPGHPVGRLLALSAFCFALYECCGQYAVYGVLTHAAGPEGPGAPLPAGPLPFAEAMAWPQAWLWIPANFALTLVSLFFPGGALPSPRWRLFVRSATAVIVPAMVVSSLRPGENEQVGTGPGVPNPLGIAALAGPAQTAEAVALAVQVTVFAAGGLNLLVRARRSTGQERAQIKWLAYAVGLALLVAHARLAAGLTDGDPHRVYPPIYSGWELAGVLGAALIPVAICIAILRHRLFDIDLVINRTLVYGLLSACVTGGYVLVVGYLGALLPSADLPASVLAAGLVALAFAPLRQRLQGWVNLLMYGERDDPHAALTRLARRLEASEEPDAVLSGVARSVAEALRLPYAAVETAAGVRHASGLPAGGGAEGGWAAEHGAGGPGDGGPPRSEGGLLRLPLVYDGERVGDLILAPRTGESRFGPRDLAVLTDLARQVAVAVHAARLSADLRRSRERLVMAREEERRRIRHDLHDGLGPTLAALTMRAETAYDLAGDEKVRRLLADIADDAAAATADVRALVDGLRPPALDALGLLGALRAHAIRQAPSLRVAVHAPDELPALPAATEAAAYRIAAEALANVRRHAGTAEAELRVEVTGAALVVEILDRGRGMRPAGREADPDGPGGTGAGGSAAEGAREGVGLVSMRERAAELGGSCTVEERAGGGTGVRVVLPTRMEGSAGDRAAPPGRPAGRSDGQDHAPGAYRRGHP</sequence>
<dbReference type="InterPro" id="IPR011712">
    <property type="entry name" value="Sig_transdc_His_kin_sub3_dim/P"/>
</dbReference>
<dbReference type="Pfam" id="PF07730">
    <property type="entry name" value="HisKA_3"/>
    <property type="match status" value="1"/>
</dbReference>
<feature type="compositionally biased region" description="Gly residues" evidence="9">
    <location>
        <begin position="674"/>
        <end position="684"/>
    </location>
</feature>
<dbReference type="Gene3D" id="3.30.565.10">
    <property type="entry name" value="Histidine kinase-like ATPase, C-terminal domain"/>
    <property type="match status" value="1"/>
</dbReference>
<feature type="domain" description="Histidine kinase/HSP90-like ATPase" evidence="11">
    <location>
        <begin position="616"/>
        <end position="728"/>
    </location>
</feature>
<name>A0A841D3J5_PLAVE</name>
<gene>
    <name evidence="12" type="ORF">FHS22_001325</name>
</gene>
<feature type="transmembrane region" description="Helical" evidence="10">
    <location>
        <begin position="195"/>
        <end position="214"/>
    </location>
</feature>
<feature type="transmembrane region" description="Helical" evidence="10">
    <location>
        <begin position="299"/>
        <end position="323"/>
    </location>
</feature>
<feature type="transmembrane region" description="Helical" evidence="10">
    <location>
        <begin position="116"/>
        <end position="133"/>
    </location>
</feature>
<evidence type="ECO:0000256" key="6">
    <source>
        <dbReference type="ARBA" id="ARBA00022777"/>
    </source>
</evidence>
<dbReference type="Gene3D" id="3.30.450.40">
    <property type="match status" value="1"/>
</dbReference>
<feature type="region of interest" description="Disordered" evidence="9">
    <location>
        <begin position="705"/>
        <end position="761"/>
    </location>
</feature>
<dbReference type="GO" id="GO:0000155">
    <property type="term" value="F:phosphorelay sensor kinase activity"/>
    <property type="evidence" value="ECO:0007669"/>
    <property type="project" value="InterPro"/>
</dbReference>
<dbReference type="Pfam" id="PF02518">
    <property type="entry name" value="HATPase_c"/>
    <property type="match status" value="1"/>
</dbReference>
<keyword evidence="10" id="KW-0472">Membrane</keyword>
<keyword evidence="10" id="KW-1133">Transmembrane helix</keyword>
<dbReference type="Proteomes" id="UP000562352">
    <property type="component" value="Unassembled WGS sequence"/>
</dbReference>
<dbReference type="InterPro" id="IPR029016">
    <property type="entry name" value="GAF-like_dom_sf"/>
</dbReference>
<evidence type="ECO:0000256" key="9">
    <source>
        <dbReference type="SAM" id="MobiDB-lite"/>
    </source>
</evidence>
<feature type="transmembrane region" description="Helical" evidence="10">
    <location>
        <begin position="145"/>
        <end position="163"/>
    </location>
</feature>
<dbReference type="PANTHER" id="PTHR24421:SF10">
    <property type="entry name" value="NITRATE_NITRITE SENSOR PROTEIN NARQ"/>
    <property type="match status" value="1"/>
</dbReference>
<keyword evidence="10" id="KW-0812">Transmembrane</keyword>
<evidence type="ECO:0000256" key="7">
    <source>
        <dbReference type="ARBA" id="ARBA00022840"/>
    </source>
</evidence>
<dbReference type="GO" id="GO:0005524">
    <property type="term" value="F:ATP binding"/>
    <property type="evidence" value="ECO:0007669"/>
    <property type="project" value="UniProtKB-KW"/>
</dbReference>
<evidence type="ECO:0000256" key="4">
    <source>
        <dbReference type="ARBA" id="ARBA00022679"/>
    </source>
</evidence>
<protein>
    <recommendedName>
        <fullName evidence="2">histidine kinase</fullName>
        <ecNumber evidence="2">2.7.13.3</ecNumber>
    </recommendedName>
</protein>
<keyword evidence="4" id="KW-0808">Transferase</keyword>
<evidence type="ECO:0000256" key="1">
    <source>
        <dbReference type="ARBA" id="ARBA00000085"/>
    </source>
</evidence>
<keyword evidence="13" id="KW-1185">Reference proteome</keyword>
<keyword evidence="7" id="KW-0067">ATP-binding</keyword>
<keyword evidence="3" id="KW-0597">Phosphoprotein</keyword>
<dbReference type="PANTHER" id="PTHR24421">
    <property type="entry name" value="NITRATE/NITRITE SENSOR PROTEIN NARX-RELATED"/>
    <property type="match status" value="1"/>
</dbReference>
<keyword evidence="8" id="KW-0902">Two-component regulatory system</keyword>
<organism evidence="12 13">
    <name type="scientific">Planomonospora venezuelensis</name>
    <dbReference type="NCBI Taxonomy" id="1999"/>
    <lineage>
        <taxon>Bacteria</taxon>
        <taxon>Bacillati</taxon>
        <taxon>Actinomycetota</taxon>
        <taxon>Actinomycetes</taxon>
        <taxon>Streptosporangiales</taxon>
        <taxon>Streptosporangiaceae</taxon>
        <taxon>Planomonospora</taxon>
    </lineage>
</organism>
<evidence type="ECO:0000256" key="5">
    <source>
        <dbReference type="ARBA" id="ARBA00022741"/>
    </source>
</evidence>
<evidence type="ECO:0000256" key="3">
    <source>
        <dbReference type="ARBA" id="ARBA00022553"/>
    </source>
</evidence>
<feature type="transmembrane region" description="Helical" evidence="10">
    <location>
        <begin position="267"/>
        <end position="287"/>
    </location>
</feature>
<evidence type="ECO:0000259" key="11">
    <source>
        <dbReference type="SMART" id="SM00387"/>
    </source>
</evidence>
<dbReference type="RefSeq" id="WP_184939316.1">
    <property type="nucleotide sequence ID" value="NZ_BAAAWZ010000001.1"/>
</dbReference>
<evidence type="ECO:0000256" key="10">
    <source>
        <dbReference type="SAM" id="Phobius"/>
    </source>
</evidence>
<dbReference type="InterPro" id="IPR003594">
    <property type="entry name" value="HATPase_dom"/>
</dbReference>
<dbReference type="SUPFAM" id="SSF55781">
    <property type="entry name" value="GAF domain-like"/>
    <property type="match status" value="1"/>
</dbReference>
<comment type="catalytic activity">
    <reaction evidence="1">
        <text>ATP + protein L-histidine = ADP + protein N-phospho-L-histidine.</text>
        <dbReference type="EC" id="2.7.13.3"/>
    </reaction>
</comment>
<dbReference type="EC" id="2.7.13.3" evidence="2"/>
<dbReference type="InterPro" id="IPR050482">
    <property type="entry name" value="Sensor_HK_TwoCompSys"/>
</dbReference>
<dbReference type="CDD" id="cd16917">
    <property type="entry name" value="HATPase_UhpB-NarQ-NarX-like"/>
    <property type="match status" value="1"/>
</dbReference>
<dbReference type="Gene3D" id="1.20.5.1930">
    <property type="match status" value="1"/>
</dbReference>
<reference evidence="12 13" key="1">
    <citation type="submission" date="2020-08" db="EMBL/GenBank/DDBJ databases">
        <title>Genomic Encyclopedia of Type Strains, Phase III (KMG-III): the genomes of soil and plant-associated and newly described type strains.</title>
        <authorList>
            <person name="Whitman W."/>
        </authorList>
    </citation>
    <scope>NUCLEOTIDE SEQUENCE [LARGE SCALE GENOMIC DNA]</scope>
    <source>
        <strain evidence="12 13">CECT 3303</strain>
    </source>
</reference>
<evidence type="ECO:0000256" key="8">
    <source>
        <dbReference type="ARBA" id="ARBA00023012"/>
    </source>
</evidence>
<feature type="compositionally biased region" description="Low complexity" evidence="9">
    <location>
        <begin position="730"/>
        <end position="746"/>
    </location>
</feature>
<dbReference type="GO" id="GO:0046983">
    <property type="term" value="F:protein dimerization activity"/>
    <property type="evidence" value="ECO:0007669"/>
    <property type="project" value="InterPro"/>
</dbReference>
<dbReference type="InterPro" id="IPR036890">
    <property type="entry name" value="HATPase_C_sf"/>
</dbReference>
<keyword evidence="5" id="KW-0547">Nucleotide-binding</keyword>
<proteinExistence type="predicted"/>
<dbReference type="SUPFAM" id="SSF55874">
    <property type="entry name" value="ATPase domain of HSP90 chaperone/DNA topoisomerase II/histidine kinase"/>
    <property type="match status" value="1"/>
</dbReference>
<feature type="region of interest" description="Disordered" evidence="9">
    <location>
        <begin position="663"/>
        <end position="689"/>
    </location>
</feature>
<feature type="region of interest" description="Disordered" evidence="9">
    <location>
        <begin position="421"/>
        <end position="446"/>
    </location>
</feature>
<evidence type="ECO:0000313" key="13">
    <source>
        <dbReference type="Proteomes" id="UP000562352"/>
    </source>
</evidence>